<keyword evidence="3" id="KW-1185">Reference proteome</keyword>
<feature type="domain" description="DUF6729" evidence="1">
    <location>
        <begin position="52"/>
        <end position="162"/>
    </location>
</feature>
<reference evidence="2" key="1">
    <citation type="journal article" date="2023" name="Front. Mar. Sci.">
        <title>A new Merluccius polli reference genome to investigate the effects of global change in West African waters.</title>
        <authorList>
            <person name="Mateo J.L."/>
            <person name="Blanco-Fernandez C."/>
            <person name="Garcia-Vazquez E."/>
            <person name="Machado-Schiaffino G."/>
        </authorList>
    </citation>
    <scope>NUCLEOTIDE SEQUENCE</scope>
    <source>
        <strain evidence="2">C29</strain>
        <tissue evidence="2">Fin</tissue>
    </source>
</reference>
<evidence type="ECO:0000313" key="3">
    <source>
        <dbReference type="Proteomes" id="UP001174136"/>
    </source>
</evidence>
<evidence type="ECO:0000313" key="2">
    <source>
        <dbReference type="EMBL" id="KAK0138578.1"/>
    </source>
</evidence>
<gene>
    <name evidence="2" type="ORF">N1851_024890</name>
</gene>
<protein>
    <recommendedName>
        <fullName evidence="1">DUF6729 domain-containing protein</fullName>
    </recommendedName>
</protein>
<dbReference type="InterPro" id="IPR046616">
    <property type="entry name" value="DUF6729"/>
</dbReference>
<name>A0AA47ME27_MERPO</name>
<dbReference type="Proteomes" id="UP001174136">
    <property type="component" value="Unassembled WGS sequence"/>
</dbReference>
<dbReference type="PANTHER" id="PTHR47773">
    <property type="entry name" value="SI:DKEY-9I5.2-RELATED"/>
    <property type="match status" value="1"/>
</dbReference>
<proteinExistence type="predicted"/>
<dbReference type="Pfam" id="PF20499">
    <property type="entry name" value="DUF6729"/>
    <property type="match status" value="1"/>
</dbReference>
<sequence length="270" mass="30916">MWESSVNGLPAEDLKWLKEDDDRGLFQKPMAYQDKYGKTRKAAKQTEDHAIGRFLSWEANISRQLSPAHRAVFPAVLTLRRGVDKAVVRLMRDRTEGNTMTKVWRQVLESHCEDYLQRKDLYTTLLSQYNQPGKITSILTPQFQRPPQRRELPSPKLLRKAFLIAEVDNIEDYRTQIMSTFGKVLKYDSTKKICKKLSGDGKGTAEWCTNMAILMSVLTCEESLSKMRPMAEGLMARYRRAGEAPPELLYVDRGCCRVLGVSSLEQLFSG</sequence>
<dbReference type="EMBL" id="JAOPHQ010004596">
    <property type="protein sequence ID" value="KAK0138578.1"/>
    <property type="molecule type" value="Genomic_DNA"/>
</dbReference>
<comment type="caution">
    <text evidence="2">The sequence shown here is derived from an EMBL/GenBank/DDBJ whole genome shotgun (WGS) entry which is preliminary data.</text>
</comment>
<evidence type="ECO:0000259" key="1">
    <source>
        <dbReference type="Pfam" id="PF20499"/>
    </source>
</evidence>
<dbReference type="AlphaFoldDB" id="A0AA47ME27"/>
<accession>A0AA47ME27</accession>
<dbReference type="PANTHER" id="PTHR47773:SF1">
    <property type="entry name" value="C2H2-TYPE DOMAIN-CONTAINING PROTEIN"/>
    <property type="match status" value="1"/>
</dbReference>
<organism evidence="2 3">
    <name type="scientific">Merluccius polli</name>
    <name type="common">Benguela hake</name>
    <name type="synonym">Merluccius cadenati</name>
    <dbReference type="NCBI Taxonomy" id="89951"/>
    <lineage>
        <taxon>Eukaryota</taxon>
        <taxon>Metazoa</taxon>
        <taxon>Chordata</taxon>
        <taxon>Craniata</taxon>
        <taxon>Vertebrata</taxon>
        <taxon>Euteleostomi</taxon>
        <taxon>Actinopterygii</taxon>
        <taxon>Neopterygii</taxon>
        <taxon>Teleostei</taxon>
        <taxon>Neoteleostei</taxon>
        <taxon>Acanthomorphata</taxon>
        <taxon>Zeiogadaria</taxon>
        <taxon>Gadariae</taxon>
        <taxon>Gadiformes</taxon>
        <taxon>Gadoidei</taxon>
        <taxon>Merlucciidae</taxon>
        <taxon>Merluccius</taxon>
    </lineage>
</organism>